<organism evidence="2 3">
    <name type="scientific">Zophobas morio</name>
    <dbReference type="NCBI Taxonomy" id="2755281"/>
    <lineage>
        <taxon>Eukaryota</taxon>
        <taxon>Metazoa</taxon>
        <taxon>Ecdysozoa</taxon>
        <taxon>Arthropoda</taxon>
        <taxon>Hexapoda</taxon>
        <taxon>Insecta</taxon>
        <taxon>Pterygota</taxon>
        <taxon>Neoptera</taxon>
        <taxon>Endopterygota</taxon>
        <taxon>Coleoptera</taxon>
        <taxon>Polyphaga</taxon>
        <taxon>Cucujiformia</taxon>
        <taxon>Tenebrionidae</taxon>
        <taxon>Zophobas</taxon>
    </lineage>
</organism>
<keyword evidence="3" id="KW-1185">Reference proteome</keyword>
<dbReference type="AlphaFoldDB" id="A0AA38I561"/>
<protein>
    <submittedName>
        <fullName evidence="2">Uncharacterized protein</fullName>
    </submittedName>
</protein>
<gene>
    <name evidence="2" type="ORF">Zmor_021057</name>
</gene>
<evidence type="ECO:0000313" key="3">
    <source>
        <dbReference type="Proteomes" id="UP001168821"/>
    </source>
</evidence>
<proteinExistence type="predicted"/>
<reference evidence="2" key="1">
    <citation type="journal article" date="2023" name="G3 (Bethesda)">
        <title>Whole genome assemblies of Zophobas morio and Tenebrio molitor.</title>
        <authorList>
            <person name="Kaur S."/>
            <person name="Stinson S.A."/>
            <person name="diCenzo G.C."/>
        </authorList>
    </citation>
    <scope>NUCLEOTIDE SEQUENCE</scope>
    <source>
        <strain evidence="2">QUZm001</strain>
    </source>
</reference>
<comment type="caution">
    <text evidence="2">The sequence shown here is derived from an EMBL/GenBank/DDBJ whole genome shotgun (WGS) entry which is preliminary data.</text>
</comment>
<sequence>MFLNKALKKLTKAYICRCPLVALSDRVHCRVHPGDPSKEYPECCFEVRCNENNRTMQVYGGFVNATAVDMRRKEKQEKEEKIDEKEDKEEKKQQ</sequence>
<accession>A0AA38I561</accession>
<evidence type="ECO:0000256" key="1">
    <source>
        <dbReference type="SAM" id="MobiDB-lite"/>
    </source>
</evidence>
<name>A0AA38I561_9CUCU</name>
<dbReference type="EMBL" id="JALNTZ010000006">
    <property type="protein sequence ID" value="KAJ3649306.1"/>
    <property type="molecule type" value="Genomic_DNA"/>
</dbReference>
<evidence type="ECO:0000313" key="2">
    <source>
        <dbReference type="EMBL" id="KAJ3649306.1"/>
    </source>
</evidence>
<feature type="region of interest" description="Disordered" evidence="1">
    <location>
        <begin position="71"/>
        <end position="94"/>
    </location>
</feature>
<dbReference type="Proteomes" id="UP001168821">
    <property type="component" value="Unassembled WGS sequence"/>
</dbReference>